<accession>A0A8J3SFG7</accession>
<sequence>MPFKTFTDGAVLQADADVDRFFIQQVHALKTADESITSSTTLQNDDQLLVPLLANSQYWIELFAIYNAATASDMSITFSVPAGAALYWSHGGLAGGATSSVDRISRNFLDETGSGWIGGTGGDAVVMGEGRVATGATAGNLQLRWAQNTSGATATIVKAGSILIAQRLTV</sequence>
<gene>
    <name evidence="1" type="ORF">Psi01_25620</name>
</gene>
<proteinExistence type="predicted"/>
<dbReference type="AlphaFoldDB" id="A0A8J3SFG7"/>
<evidence type="ECO:0000313" key="2">
    <source>
        <dbReference type="Proteomes" id="UP000619788"/>
    </source>
</evidence>
<name>A0A8J3SFG7_9ACTN</name>
<comment type="caution">
    <text evidence="1">The sequence shown here is derived from an EMBL/GenBank/DDBJ whole genome shotgun (WGS) entry which is preliminary data.</text>
</comment>
<dbReference type="RefSeq" id="WP_204064182.1">
    <property type="nucleotide sequence ID" value="NZ_BOOJ01000023.1"/>
</dbReference>
<evidence type="ECO:0000313" key="1">
    <source>
        <dbReference type="EMBL" id="GIH91932.1"/>
    </source>
</evidence>
<dbReference type="Proteomes" id="UP000619788">
    <property type="component" value="Unassembled WGS sequence"/>
</dbReference>
<reference evidence="1 2" key="1">
    <citation type="submission" date="2021-01" db="EMBL/GenBank/DDBJ databases">
        <title>Whole genome shotgun sequence of Planobispora siamensis NBRC 107568.</title>
        <authorList>
            <person name="Komaki H."/>
            <person name="Tamura T."/>
        </authorList>
    </citation>
    <scope>NUCLEOTIDE SEQUENCE [LARGE SCALE GENOMIC DNA]</scope>
    <source>
        <strain evidence="1 2">NBRC 107568</strain>
    </source>
</reference>
<dbReference type="EMBL" id="BOOJ01000023">
    <property type="protein sequence ID" value="GIH91932.1"/>
    <property type="molecule type" value="Genomic_DNA"/>
</dbReference>
<organism evidence="1 2">
    <name type="scientific">Planobispora siamensis</name>
    <dbReference type="NCBI Taxonomy" id="936338"/>
    <lineage>
        <taxon>Bacteria</taxon>
        <taxon>Bacillati</taxon>
        <taxon>Actinomycetota</taxon>
        <taxon>Actinomycetes</taxon>
        <taxon>Streptosporangiales</taxon>
        <taxon>Streptosporangiaceae</taxon>
        <taxon>Planobispora</taxon>
    </lineage>
</organism>
<protein>
    <submittedName>
        <fullName evidence="1">Uncharacterized protein</fullName>
    </submittedName>
</protein>
<keyword evidence="2" id="KW-1185">Reference proteome</keyword>